<dbReference type="InterPro" id="IPR006119">
    <property type="entry name" value="Resolv_N"/>
</dbReference>
<dbReference type="AlphaFoldDB" id="A0A8X8H1H7"/>
<feature type="domain" description="Resolvase/invertase-type recombinase catalytic" evidence="1">
    <location>
        <begin position="4"/>
        <end position="155"/>
    </location>
</feature>
<dbReference type="Proteomes" id="UP000484076">
    <property type="component" value="Unassembled WGS sequence"/>
</dbReference>
<dbReference type="PANTHER" id="PTHR30461">
    <property type="entry name" value="DNA-INVERTASE FROM LAMBDOID PROPHAGE"/>
    <property type="match status" value="1"/>
</dbReference>
<dbReference type="GO" id="GO:0000150">
    <property type="term" value="F:DNA strand exchange activity"/>
    <property type="evidence" value="ECO:0007669"/>
    <property type="project" value="InterPro"/>
</dbReference>
<dbReference type="EMBL" id="WHUT02000002">
    <property type="protein sequence ID" value="NUB43838.1"/>
    <property type="molecule type" value="Genomic_DNA"/>
</dbReference>
<dbReference type="GO" id="GO:0003677">
    <property type="term" value="F:DNA binding"/>
    <property type="evidence" value="ECO:0007669"/>
    <property type="project" value="InterPro"/>
</dbReference>
<dbReference type="FunFam" id="3.40.50.1390:FF:000008">
    <property type="entry name" value="DNA recombinase"/>
    <property type="match status" value="1"/>
</dbReference>
<dbReference type="PANTHER" id="PTHR30461:SF23">
    <property type="entry name" value="DNA RECOMBINASE-RELATED"/>
    <property type="match status" value="1"/>
</dbReference>
<dbReference type="CDD" id="cd00338">
    <property type="entry name" value="Ser_Recombinase"/>
    <property type="match status" value="1"/>
</dbReference>
<dbReference type="SUPFAM" id="SSF53041">
    <property type="entry name" value="Resolvase-like"/>
    <property type="match status" value="1"/>
</dbReference>
<protein>
    <submittedName>
        <fullName evidence="2">Recombinase family protein</fullName>
    </submittedName>
</protein>
<comment type="caution">
    <text evidence="2">The sequence shown here is derived from an EMBL/GenBank/DDBJ whole genome shotgun (WGS) entry which is preliminary data.</text>
</comment>
<reference evidence="2" key="1">
    <citation type="submission" date="2020-05" db="EMBL/GenBank/DDBJ databases">
        <title>Fertoebacter nigrum gen. nov., sp. nov., a new member of the family Rhodobacteraceae.</title>
        <authorList>
            <person name="Szuroczki S."/>
            <person name="Abbaszade G."/>
            <person name="Buni D."/>
            <person name="Schumann P."/>
            <person name="Toth E."/>
        </authorList>
    </citation>
    <scope>NUCLEOTIDE SEQUENCE</scope>
    <source>
        <strain evidence="2">RG-N-1a</strain>
    </source>
</reference>
<dbReference type="Pfam" id="PF00239">
    <property type="entry name" value="Resolvase"/>
    <property type="match status" value="1"/>
</dbReference>
<dbReference type="Gene3D" id="3.40.50.1390">
    <property type="entry name" value="Resolvase, N-terminal catalytic domain"/>
    <property type="match status" value="1"/>
</dbReference>
<keyword evidence="3" id="KW-1185">Reference proteome</keyword>
<gene>
    <name evidence="2" type="ORF">GEU84_005545</name>
</gene>
<proteinExistence type="predicted"/>
<evidence type="ECO:0000313" key="2">
    <source>
        <dbReference type="EMBL" id="NUB43838.1"/>
    </source>
</evidence>
<accession>A0A8X8H1H7</accession>
<evidence type="ECO:0000259" key="1">
    <source>
        <dbReference type="SMART" id="SM00857"/>
    </source>
</evidence>
<dbReference type="InterPro" id="IPR050639">
    <property type="entry name" value="SSR_resolvase"/>
</dbReference>
<dbReference type="SMART" id="SM00857">
    <property type="entry name" value="Resolvase"/>
    <property type="match status" value="1"/>
</dbReference>
<sequence length="272" mass="30879">MRRAVEYVRMSTDHQKYSTENQSDVIRRYAAERGFELVRSYADAGKSGLRIEGREALQQLIQDVQDGTADFEVILVYDVSRWGRFQDADESAYYEYICRRANKQVEYCAEQFENDGGPVATIVKSVKRAMAGEYSRELSHKVFTGQCRLIELGYRQGGPAGFGLRRVLLDERGEVKVELKRGEHKSLQTDRVILVPGPEAEVKTVRWIYSRFLKHGRSETEIAAQATRSSLLFLDAAFQSLLKDETFLTLLRAEGLGSLPSIIVEGLQEPRA</sequence>
<evidence type="ECO:0000313" key="3">
    <source>
        <dbReference type="Proteomes" id="UP000484076"/>
    </source>
</evidence>
<name>A0A8X8H1H7_9RHOB</name>
<dbReference type="InterPro" id="IPR036162">
    <property type="entry name" value="Resolvase-like_N_sf"/>
</dbReference>
<organism evidence="2 3">
    <name type="scientific">Fertoeibacter niger</name>
    <dbReference type="NCBI Taxonomy" id="2656921"/>
    <lineage>
        <taxon>Bacteria</taxon>
        <taxon>Pseudomonadati</taxon>
        <taxon>Pseudomonadota</taxon>
        <taxon>Alphaproteobacteria</taxon>
        <taxon>Rhodobacterales</taxon>
        <taxon>Paracoccaceae</taxon>
        <taxon>Fertoeibacter</taxon>
    </lineage>
</organism>